<dbReference type="PROSITE" id="PS51177">
    <property type="entry name" value="LUMAZINE_BIND"/>
    <property type="match status" value="2"/>
</dbReference>
<dbReference type="PIRSF" id="PIRSF000498">
    <property type="entry name" value="Riboflavin_syn_A"/>
    <property type="match status" value="1"/>
</dbReference>
<evidence type="ECO:0000259" key="11">
    <source>
        <dbReference type="PROSITE" id="PS51177"/>
    </source>
</evidence>
<evidence type="ECO:0000256" key="10">
    <source>
        <dbReference type="PROSITE-ProRule" id="PRU00524"/>
    </source>
</evidence>
<feature type="repeat" description="Lumazine-binding" evidence="10">
    <location>
        <begin position="98"/>
        <end position="194"/>
    </location>
</feature>
<organism evidence="12">
    <name type="scientific">Sedimenticola thiotaurini</name>
    <dbReference type="NCBI Taxonomy" id="1543721"/>
    <lineage>
        <taxon>Bacteria</taxon>
        <taxon>Pseudomonadati</taxon>
        <taxon>Pseudomonadota</taxon>
        <taxon>Gammaproteobacteria</taxon>
        <taxon>Chromatiales</taxon>
        <taxon>Sedimenticolaceae</taxon>
        <taxon>Sedimenticola</taxon>
    </lineage>
</organism>
<dbReference type="GO" id="GO:0004746">
    <property type="term" value="F:riboflavin synthase activity"/>
    <property type="evidence" value="ECO:0007669"/>
    <property type="project" value="UniProtKB-UniRule"/>
</dbReference>
<dbReference type="Gene3D" id="2.40.30.20">
    <property type="match status" value="2"/>
</dbReference>
<dbReference type="NCBIfam" id="TIGR00187">
    <property type="entry name" value="ribE"/>
    <property type="match status" value="1"/>
</dbReference>
<proteinExistence type="predicted"/>
<comment type="pathway">
    <text evidence="3">Cofactor biosynthesis; riboflavin biosynthesis; riboflavin from 2-hydroxy-3-oxobutyl phosphate and 5-amino-6-(D-ribitylamino)uracil: step 2/2.</text>
</comment>
<comment type="function">
    <text evidence="2">Catalyzes the dismutation of two molecules of 6,7-dimethyl-8-ribityllumazine, resulting in the formation of riboflavin and 5-amino-6-(D-ribitylamino)uracil.</text>
</comment>
<evidence type="ECO:0000256" key="6">
    <source>
        <dbReference type="ARBA" id="ARBA00022619"/>
    </source>
</evidence>
<dbReference type="InterPro" id="IPR026017">
    <property type="entry name" value="Lumazine-bd_dom"/>
</dbReference>
<keyword evidence="6" id="KW-0686">Riboflavin biosynthesis</keyword>
<name>A0A831RL71_9GAMM</name>
<evidence type="ECO:0000256" key="5">
    <source>
        <dbReference type="ARBA" id="ARBA00013950"/>
    </source>
</evidence>
<dbReference type="PANTHER" id="PTHR21098:SF12">
    <property type="entry name" value="RIBOFLAVIN SYNTHASE"/>
    <property type="match status" value="1"/>
</dbReference>
<comment type="caution">
    <text evidence="12">The sequence shown here is derived from an EMBL/GenBank/DDBJ whole genome shotgun (WGS) entry which is preliminary data.</text>
</comment>
<feature type="repeat" description="Lumazine-binding" evidence="10">
    <location>
        <begin position="1"/>
        <end position="97"/>
    </location>
</feature>
<dbReference type="NCBIfam" id="NF006767">
    <property type="entry name" value="PRK09289.1"/>
    <property type="match status" value="1"/>
</dbReference>
<dbReference type="SUPFAM" id="SSF63380">
    <property type="entry name" value="Riboflavin synthase domain-like"/>
    <property type="match status" value="2"/>
</dbReference>
<evidence type="ECO:0000256" key="3">
    <source>
        <dbReference type="ARBA" id="ARBA00004887"/>
    </source>
</evidence>
<sequence>MFTGIIQAIGTLEGREPRGGDVRLWVRAEGLPLAEASPGDSIATNGVCLTVVELTTDGYAADVSNESLALTTLGGLQPGAPLNLETALTLRTPLGGHLVSGHVDGIGEVLERRSDGRSVRFTLEAPAALARYIAAKGSICVDGASLTVNRVEGSRFQLNVVPHTLEQTIMAGYRAGTRVNLEVDLVARYLERLLLGERAAEPDAGSGVTLELLARSGFLKHGS</sequence>
<evidence type="ECO:0000256" key="4">
    <source>
        <dbReference type="ARBA" id="ARBA00012827"/>
    </source>
</evidence>
<dbReference type="FunFam" id="2.40.30.20:FF:000004">
    <property type="entry name" value="Riboflavin synthase, alpha subunit"/>
    <property type="match status" value="1"/>
</dbReference>
<protein>
    <recommendedName>
        <fullName evidence="5 9">Riboflavin synthase</fullName>
        <ecNumber evidence="4 9">2.5.1.9</ecNumber>
    </recommendedName>
</protein>
<feature type="domain" description="Lumazine-binding" evidence="11">
    <location>
        <begin position="98"/>
        <end position="194"/>
    </location>
</feature>
<dbReference type="Pfam" id="PF00677">
    <property type="entry name" value="Lum_binding"/>
    <property type="match status" value="2"/>
</dbReference>
<evidence type="ECO:0000313" key="12">
    <source>
        <dbReference type="EMBL" id="HEB95458.1"/>
    </source>
</evidence>
<dbReference type="AlphaFoldDB" id="A0A831RL71"/>
<dbReference type="EC" id="2.5.1.9" evidence="4 9"/>
<gene>
    <name evidence="12" type="ORF">ENI96_03365</name>
</gene>
<evidence type="ECO:0000256" key="9">
    <source>
        <dbReference type="NCBIfam" id="TIGR00187"/>
    </source>
</evidence>
<evidence type="ECO:0000256" key="8">
    <source>
        <dbReference type="ARBA" id="ARBA00022737"/>
    </source>
</evidence>
<reference evidence="12" key="1">
    <citation type="journal article" date="2020" name="mSystems">
        <title>Genome- and Community-Level Interaction Insights into Carbon Utilization and Element Cycling Functions of Hydrothermarchaeota in Hydrothermal Sediment.</title>
        <authorList>
            <person name="Zhou Z."/>
            <person name="Liu Y."/>
            <person name="Xu W."/>
            <person name="Pan J."/>
            <person name="Luo Z.H."/>
            <person name="Li M."/>
        </authorList>
    </citation>
    <scope>NUCLEOTIDE SEQUENCE [LARGE SCALE GENOMIC DNA]</scope>
    <source>
        <strain evidence="12">HyVt-443</strain>
    </source>
</reference>
<evidence type="ECO:0000256" key="2">
    <source>
        <dbReference type="ARBA" id="ARBA00002803"/>
    </source>
</evidence>
<dbReference type="EMBL" id="DRKP01000044">
    <property type="protein sequence ID" value="HEB95458.1"/>
    <property type="molecule type" value="Genomic_DNA"/>
</dbReference>
<dbReference type="InterPro" id="IPR001783">
    <property type="entry name" value="Lumazine-bd"/>
</dbReference>
<dbReference type="InterPro" id="IPR023366">
    <property type="entry name" value="ATP_synth_asu-like_sf"/>
</dbReference>
<evidence type="ECO:0000256" key="1">
    <source>
        <dbReference type="ARBA" id="ARBA00000968"/>
    </source>
</evidence>
<dbReference type="InterPro" id="IPR017938">
    <property type="entry name" value="Riboflavin_synthase-like_b-brl"/>
</dbReference>
<comment type="catalytic activity">
    <reaction evidence="1">
        <text>2 6,7-dimethyl-8-(1-D-ribityl)lumazine + H(+) = 5-amino-6-(D-ribitylamino)uracil + riboflavin</text>
        <dbReference type="Rhea" id="RHEA:20772"/>
        <dbReference type="ChEBI" id="CHEBI:15378"/>
        <dbReference type="ChEBI" id="CHEBI:15934"/>
        <dbReference type="ChEBI" id="CHEBI:57986"/>
        <dbReference type="ChEBI" id="CHEBI:58201"/>
        <dbReference type="EC" id="2.5.1.9"/>
    </reaction>
</comment>
<dbReference type="GO" id="GO:0009231">
    <property type="term" value="P:riboflavin biosynthetic process"/>
    <property type="evidence" value="ECO:0007669"/>
    <property type="project" value="UniProtKB-KW"/>
</dbReference>
<dbReference type="PANTHER" id="PTHR21098">
    <property type="entry name" value="RIBOFLAVIN SYNTHASE ALPHA CHAIN"/>
    <property type="match status" value="1"/>
</dbReference>
<dbReference type="CDD" id="cd00402">
    <property type="entry name" value="Riboflavin_synthase_like"/>
    <property type="match status" value="1"/>
</dbReference>
<dbReference type="Proteomes" id="UP000886251">
    <property type="component" value="Unassembled WGS sequence"/>
</dbReference>
<keyword evidence="7 12" id="KW-0808">Transferase</keyword>
<accession>A0A831RL71</accession>
<feature type="domain" description="Lumazine-binding" evidence="11">
    <location>
        <begin position="1"/>
        <end position="97"/>
    </location>
</feature>
<keyword evidence="8" id="KW-0677">Repeat</keyword>
<evidence type="ECO:0000256" key="7">
    <source>
        <dbReference type="ARBA" id="ARBA00022679"/>
    </source>
</evidence>